<dbReference type="GO" id="GO:0016301">
    <property type="term" value="F:kinase activity"/>
    <property type="evidence" value="ECO:0007669"/>
    <property type="project" value="UniProtKB-KW"/>
</dbReference>
<organism evidence="1 2">
    <name type="scientific">Yaniella flava</name>
    <dbReference type="NCBI Taxonomy" id="287930"/>
    <lineage>
        <taxon>Bacteria</taxon>
        <taxon>Bacillati</taxon>
        <taxon>Actinomycetota</taxon>
        <taxon>Actinomycetes</taxon>
        <taxon>Micrococcales</taxon>
        <taxon>Micrococcaceae</taxon>
        <taxon>Yaniella</taxon>
    </lineage>
</organism>
<evidence type="ECO:0000313" key="2">
    <source>
        <dbReference type="Proteomes" id="UP001501461"/>
    </source>
</evidence>
<name>A0ABP5FTJ9_9MICC</name>
<reference evidence="2" key="1">
    <citation type="journal article" date="2019" name="Int. J. Syst. Evol. Microbiol.">
        <title>The Global Catalogue of Microorganisms (GCM) 10K type strain sequencing project: providing services to taxonomists for standard genome sequencing and annotation.</title>
        <authorList>
            <consortium name="The Broad Institute Genomics Platform"/>
            <consortium name="The Broad Institute Genome Sequencing Center for Infectious Disease"/>
            <person name="Wu L."/>
            <person name="Ma J."/>
        </authorList>
    </citation>
    <scope>NUCLEOTIDE SEQUENCE [LARGE SCALE GENOMIC DNA]</scope>
    <source>
        <strain evidence="2">JCM 13595</strain>
    </source>
</reference>
<dbReference type="SUPFAM" id="SSF52540">
    <property type="entry name" value="P-loop containing nucleoside triphosphate hydrolases"/>
    <property type="match status" value="1"/>
</dbReference>
<protein>
    <submittedName>
        <fullName evidence="1">Nucleoside/nucleotide kinase family protein</fullName>
    </submittedName>
</protein>
<keyword evidence="1" id="KW-0418">Kinase</keyword>
<proteinExistence type="predicted"/>
<keyword evidence="1" id="KW-0808">Transferase</keyword>
<dbReference type="Proteomes" id="UP001501461">
    <property type="component" value="Unassembled WGS sequence"/>
</dbReference>
<gene>
    <name evidence="1" type="ORF">GCM10009720_09540</name>
</gene>
<dbReference type="EMBL" id="BAAAMN010000014">
    <property type="protein sequence ID" value="GAA2031356.1"/>
    <property type="molecule type" value="Genomic_DNA"/>
</dbReference>
<sequence>MIRLDFAVHVPMDGFHLSNRQLSIQGLSERKGAPETFDVHGYKHLLQRLRQDRDDEVYAPDFSREVDESISSSIRITPETQVIITEGNYLLHSGAWTGVAAQCDHTWFLDADVQTVKDRLIDRQIQGGKTLEDAQQWFQTVDEPNINDVLRRRSSADQTIDPIEMTF</sequence>
<accession>A0ABP5FTJ9</accession>
<evidence type="ECO:0000313" key="1">
    <source>
        <dbReference type="EMBL" id="GAA2031356.1"/>
    </source>
</evidence>
<dbReference type="Gene3D" id="3.40.50.300">
    <property type="entry name" value="P-loop containing nucleotide triphosphate hydrolases"/>
    <property type="match status" value="1"/>
</dbReference>
<comment type="caution">
    <text evidence="1">The sequence shown here is derived from an EMBL/GenBank/DDBJ whole genome shotgun (WGS) entry which is preliminary data.</text>
</comment>
<dbReference type="InterPro" id="IPR027417">
    <property type="entry name" value="P-loop_NTPase"/>
</dbReference>
<keyword evidence="2" id="KW-1185">Reference proteome</keyword>